<dbReference type="PROSITE" id="PS51257">
    <property type="entry name" value="PROKAR_LIPOPROTEIN"/>
    <property type="match status" value="1"/>
</dbReference>
<sequence length="135" mass="14992">MSLGRVSVRTDAARETFLATLANACNVTAACKAAGICRQTAYQWREDDEAFALAWAGALEEAVDALEKEAFRRAHDGIDKPIVYQGVVTGHYREYSDRLMEILLKAHRPEKYIERTRSENLHAVAITIQGPAADL</sequence>
<gene>
    <name evidence="1" type="ORF">V8201_11750</name>
</gene>
<dbReference type="Proteomes" id="UP001367771">
    <property type="component" value="Unassembled WGS sequence"/>
</dbReference>
<name>A0ABU8H449_9SPHN</name>
<proteinExistence type="predicted"/>
<evidence type="ECO:0000313" key="1">
    <source>
        <dbReference type="EMBL" id="MEI5687753.1"/>
    </source>
</evidence>
<protein>
    <recommendedName>
        <fullName evidence="3">Terminase</fullName>
    </recommendedName>
</protein>
<dbReference type="Gene3D" id="1.10.10.60">
    <property type="entry name" value="Homeodomain-like"/>
    <property type="match status" value="1"/>
</dbReference>
<keyword evidence="2" id="KW-1185">Reference proteome</keyword>
<organism evidence="1 2">
    <name type="scientific">Sphingomonas kyungheensis</name>
    <dbReference type="NCBI Taxonomy" id="1069987"/>
    <lineage>
        <taxon>Bacteria</taxon>
        <taxon>Pseudomonadati</taxon>
        <taxon>Pseudomonadota</taxon>
        <taxon>Alphaproteobacteria</taxon>
        <taxon>Sphingomonadales</taxon>
        <taxon>Sphingomonadaceae</taxon>
        <taxon>Sphingomonas</taxon>
    </lineage>
</organism>
<evidence type="ECO:0008006" key="3">
    <source>
        <dbReference type="Google" id="ProtNLM"/>
    </source>
</evidence>
<evidence type="ECO:0000313" key="2">
    <source>
        <dbReference type="Proteomes" id="UP001367771"/>
    </source>
</evidence>
<dbReference type="EMBL" id="JBBBDM010000004">
    <property type="protein sequence ID" value="MEI5687753.1"/>
    <property type="molecule type" value="Genomic_DNA"/>
</dbReference>
<dbReference type="InterPro" id="IPR048683">
    <property type="entry name" value="Sf6_terminase"/>
</dbReference>
<reference evidence="1 2" key="1">
    <citation type="journal article" date="2013" name="Int. J. Syst. Evol. Microbiol.">
        <title>Sphingomonas kyungheensis sp. nov., a bacterium with ginsenoside-converting activity isolated from soil of a ginseng field.</title>
        <authorList>
            <person name="Son H.M."/>
            <person name="Yang J.E."/>
            <person name="Park Y."/>
            <person name="Han C.K."/>
            <person name="Kim S.G."/>
            <person name="Kook M."/>
            <person name="Yi T.H."/>
        </authorList>
    </citation>
    <scope>NUCLEOTIDE SEQUENCE [LARGE SCALE GENOMIC DNA]</scope>
    <source>
        <strain evidence="1 2">LMG 26582</strain>
    </source>
</reference>
<accession>A0ABU8H449</accession>
<comment type="caution">
    <text evidence="1">The sequence shown here is derived from an EMBL/GenBank/DDBJ whole genome shotgun (WGS) entry which is preliminary data.</text>
</comment>
<dbReference type="Pfam" id="PF20901">
    <property type="entry name" value="Sf6_terminase"/>
    <property type="match status" value="1"/>
</dbReference>
<dbReference type="RefSeq" id="WP_336545391.1">
    <property type="nucleotide sequence ID" value="NZ_JBBBDM010000004.1"/>
</dbReference>